<organism evidence="2">
    <name type="scientific">Nothobranchius kuhntae</name>
    <name type="common">Beira killifish</name>
    <dbReference type="NCBI Taxonomy" id="321403"/>
    <lineage>
        <taxon>Eukaryota</taxon>
        <taxon>Metazoa</taxon>
        <taxon>Chordata</taxon>
        <taxon>Craniata</taxon>
        <taxon>Vertebrata</taxon>
        <taxon>Euteleostomi</taxon>
        <taxon>Actinopterygii</taxon>
        <taxon>Neopterygii</taxon>
        <taxon>Teleostei</taxon>
        <taxon>Neoteleostei</taxon>
        <taxon>Acanthomorphata</taxon>
        <taxon>Ovalentaria</taxon>
        <taxon>Atherinomorphae</taxon>
        <taxon>Cyprinodontiformes</taxon>
        <taxon>Nothobranchiidae</taxon>
        <taxon>Nothobranchius</taxon>
    </lineage>
</organism>
<dbReference type="PANTHER" id="PTHR31025">
    <property type="entry name" value="SI:CH211-196P9.1-RELATED"/>
    <property type="match status" value="1"/>
</dbReference>
<evidence type="ECO:0000313" key="2">
    <source>
        <dbReference type="EMBL" id="SBQ92950.1"/>
    </source>
</evidence>
<dbReference type="EMBL" id="HAED01006824">
    <property type="protein sequence ID" value="SBQ92950.1"/>
    <property type="molecule type" value="Transcribed_RNA"/>
</dbReference>
<reference evidence="2" key="1">
    <citation type="submission" date="2016-05" db="EMBL/GenBank/DDBJ databases">
        <authorList>
            <person name="Lavstsen T."/>
            <person name="Jespersen J.S."/>
        </authorList>
    </citation>
    <scope>NUCLEOTIDE SEQUENCE</scope>
    <source>
        <tissue evidence="2">Brain</tissue>
    </source>
</reference>
<feature type="region of interest" description="Disordered" evidence="1">
    <location>
        <begin position="1"/>
        <end position="48"/>
    </location>
</feature>
<reference evidence="2" key="2">
    <citation type="submission" date="2016-06" db="EMBL/GenBank/DDBJ databases">
        <title>The genome of a short-lived fish provides insights into sex chromosome evolution and the genetic control of aging.</title>
        <authorList>
            <person name="Reichwald K."/>
            <person name="Felder M."/>
            <person name="Petzold A."/>
            <person name="Koch P."/>
            <person name="Groth M."/>
            <person name="Platzer M."/>
        </authorList>
    </citation>
    <scope>NUCLEOTIDE SEQUENCE</scope>
    <source>
        <tissue evidence="2">Brain</tissue>
    </source>
</reference>
<dbReference type="AlphaFoldDB" id="A0A1A8I607"/>
<evidence type="ECO:0000256" key="1">
    <source>
        <dbReference type="SAM" id="MobiDB-lite"/>
    </source>
</evidence>
<feature type="compositionally biased region" description="Basic and acidic residues" evidence="1">
    <location>
        <begin position="7"/>
        <end position="30"/>
    </location>
</feature>
<gene>
    <name evidence="2" type="primary">Nfu_g_1_015459</name>
</gene>
<sequence>MGNYRQKLRDAGCQELKINSDKRGSGDTRGRRNKVKKPRRSETNFLPDLPQGRDIKKLDEERMMLSQEMAKAKPNLDFIDSGMNATFALRRKEIVEEEPPVVEMKARWSALFTERQIVKEFTRLMSVDINSFYEGLDGNLQKLLLLYRSKRFEGNKELMSLLESLDNDPSNLRKRTAVLLGLPWYMKENPFTLLKICEPTDAEDDLIKGMVVGILLVLEDVSEPLPSFFVDVAIVLEANIVIRHLRDLPNAFMTLMGLMYVLNLNYPKDMKYTFEVIQRLFMGLGIDSCSARVHSLKNALLK</sequence>
<name>A0A1A8I607_NOTKU</name>
<dbReference type="PANTHER" id="PTHR31025:SF19">
    <property type="entry name" value="SI:CH73-42K18.1-RELATED"/>
    <property type="match status" value="1"/>
</dbReference>
<accession>A0A1A8I607</accession>
<proteinExistence type="predicted"/>
<protein>
    <submittedName>
        <fullName evidence="2">Uncharacterized protein</fullName>
    </submittedName>
</protein>